<feature type="region of interest" description="Disordered" evidence="1">
    <location>
        <begin position="107"/>
        <end position="147"/>
    </location>
</feature>
<evidence type="ECO:0000313" key="2">
    <source>
        <dbReference type="EnsemblPlants" id="ONIVA10G12420.1"/>
    </source>
</evidence>
<reference evidence="2" key="2">
    <citation type="submission" date="2018-04" db="EMBL/GenBank/DDBJ databases">
        <title>OnivRS2 (Oryza nivara Reference Sequence Version 2).</title>
        <authorList>
            <person name="Zhang J."/>
            <person name="Kudrna D."/>
            <person name="Lee S."/>
            <person name="Talag J."/>
            <person name="Rajasekar S."/>
            <person name="Welchert J."/>
            <person name="Hsing Y.-I."/>
            <person name="Wing R.A."/>
        </authorList>
    </citation>
    <scope>NUCLEOTIDE SEQUENCE [LARGE SCALE GENOMIC DNA]</scope>
</reference>
<evidence type="ECO:0000313" key="3">
    <source>
        <dbReference type="Proteomes" id="UP000006591"/>
    </source>
</evidence>
<dbReference type="Proteomes" id="UP000006591">
    <property type="component" value="Chromosome 10"/>
</dbReference>
<dbReference type="Gramene" id="ONIVA10G12420.1">
    <property type="protein sequence ID" value="ONIVA10G12420.1"/>
    <property type="gene ID" value="ONIVA10G12420"/>
</dbReference>
<dbReference type="OMA" id="REGPCIC"/>
<dbReference type="EnsemblPlants" id="ONIVA10G12420.1">
    <property type="protein sequence ID" value="ONIVA10G12420.1"/>
    <property type="gene ID" value="ONIVA10G12420"/>
</dbReference>
<keyword evidence="3" id="KW-1185">Reference proteome</keyword>
<protein>
    <submittedName>
        <fullName evidence="2">Uncharacterized protein</fullName>
    </submittedName>
</protein>
<reference evidence="2" key="1">
    <citation type="submission" date="2015-04" db="UniProtKB">
        <authorList>
            <consortium name="EnsemblPlants"/>
        </authorList>
    </citation>
    <scope>IDENTIFICATION</scope>
    <source>
        <strain evidence="2">SL10</strain>
    </source>
</reference>
<dbReference type="HOGENOM" id="CLU_121151_0_0_1"/>
<dbReference type="AlphaFoldDB" id="A0A0E0IT75"/>
<sequence>MTAAKVDMGRRLSRITGQGKDGELQMFWTFSKLLLSLIAGEQHDDTPHTAQASGEYGGTATACTSIYKLELPSPARCHDDADAAVAAIEPREAMNVDSKASYLIQIKNPEQPPSSDGRGGDKIKPRGPRSSRDGTDRASSSISRTRIDRARLQKALHLVKPRYQDGDAVQVSAVREGPCTCQHGCTGSVATLRL</sequence>
<evidence type="ECO:0000256" key="1">
    <source>
        <dbReference type="SAM" id="MobiDB-lite"/>
    </source>
</evidence>
<name>A0A0E0IT75_ORYNI</name>
<accession>A0A0E0IT75</accession>
<feature type="compositionally biased region" description="Basic and acidic residues" evidence="1">
    <location>
        <begin position="118"/>
        <end position="136"/>
    </location>
</feature>
<organism evidence="2">
    <name type="scientific">Oryza nivara</name>
    <name type="common">Indian wild rice</name>
    <name type="synonym">Oryza sativa f. spontanea</name>
    <dbReference type="NCBI Taxonomy" id="4536"/>
    <lineage>
        <taxon>Eukaryota</taxon>
        <taxon>Viridiplantae</taxon>
        <taxon>Streptophyta</taxon>
        <taxon>Embryophyta</taxon>
        <taxon>Tracheophyta</taxon>
        <taxon>Spermatophyta</taxon>
        <taxon>Magnoliopsida</taxon>
        <taxon>Liliopsida</taxon>
        <taxon>Poales</taxon>
        <taxon>Poaceae</taxon>
        <taxon>BOP clade</taxon>
        <taxon>Oryzoideae</taxon>
        <taxon>Oryzeae</taxon>
        <taxon>Oryzinae</taxon>
        <taxon>Oryza</taxon>
    </lineage>
</organism>
<proteinExistence type="predicted"/>